<dbReference type="EMBL" id="VDCS01000007">
    <property type="protein sequence ID" value="TNJ44680.1"/>
    <property type="molecule type" value="Genomic_DNA"/>
</dbReference>
<dbReference type="Proteomes" id="UP000308713">
    <property type="component" value="Unassembled WGS sequence"/>
</dbReference>
<name>A0A5C4SL82_9FLAO</name>
<evidence type="ECO:0000313" key="3">
    <source>
        <dbReference type="EMBL" id="TNJ44680.1"/>
    </source>
</evidence>
<dbReference type="AlphaFoldDB" id="A0A5C4SL82"/>
<feature type="compositionally biased region" description="Basic residues" evidence="1">
    <location>
        <begin position="109"/>
        <end position="124"/>
    </location>
</feature>
<gene>
    <name evidence="3" type="ORF">FGF67_08545</name>
</gene>
<proteinExistence type="predicted"/>
<keyword evidence="2" id="KW-0472">Membrane</keyword>
<sequence length="598" mass="69382">MNIKNNNCMYGWVPLKLCKKYTREIAVLFSFATINLSISCSYYTVKDVATTKETISGTIKNFNEQDKYAILHQKDLEWHLNEIVVNEDEQTISGVLAPVSSKHQFEKKVSKKNPNKGLKNKSNKNRSESTDEVKDSVQTYTATRDTKRVHRYKPSKQTPLNEVHFYLNNSSNFNDYQNVSIPFSDVERVSINDKNTGRSIANVLAGTFGTIAFVTLLVAALKSSCPFVYVKHNEGYYFTGELYPGTITSNMQRDDYLALPNILGDNGEYNIKIANHLKEVQYTDVVQLIRFTHNEDIEVLIDHQGKPHTFKNLIAPKRVTMDDGYEQIQPALHKDNDFYAFNTALNNQNSTRQVVFDFEKPSHCKNAKLYVTAKNSVWLDYMYGKFNEQFGSYYNTFQKRQQEVSKVSIENWVKAQNIPLSVYLKTDKGWQLVQNINTVGPMATRDIVVSIPLDDVYKETIQIKLETGFMFWEVDYVAIDYSENERLISEYLKPNSAINQKGKDITELLKYKDANYLVQPNIGDEVTVSFQTHRHNKEAKESLFLLSRGYYNYIRDYKGVPDFERLKEFRKDNVFTKYSEQYYFDIVNFNSKKVAYHE</sequence>
<keyword evidence="4" id="KW-1185">Reference proteome</keyword>
<feature type="transmembrane region" description="Helical" evidence="2">
    <location>
        <begin position="200"/>
        <end position="221"/>
    </location>
</feature>
<dbReference type="OrthoDB" id="621906at2"/>
<evidence type="ECO:0000256" key="1">
    <source>
        <dbReference type="SAM" id="MobiDB-lite"/>
    </source>
</evidence>
<protein>
    <submittedName>
        <fullName evidence="3">Uncharacterized protein</fullName>
    </submittedName>
</protein>
<evidence type="ECO:0000256" key="2">
    <source>
        <dbReference type="SAM" id="Phobius"/>
    </source>
</evidence>
<organism evidence="3 4">
    <name type="scientific">Allotamlana fucoidanivorans</name>
    <dbReference type="NCBI Taxonomy" id="2583814"/>
    <lineage>
        <taxon>Bacteria</taxon>
        <taxon>Pseudomonadati</taxon>
        <taxon>Bacteroidota</taxon>
        <taxon>Flavobacteriia</taxon>
        <taxon>Flavobacteriales</taxon>
        <taxon>Flavobacteriaceae</taxon>
        <taxon>Allotamlana</taxon>
    </lineage>
</organism>
<evidence type="ECO:0000313" key="4">
    <source>
        <dbReference type="Proteomes" id="UP000308713"/>
    </source>
</evidence>
<feature type="region of interest" description="Disordered" evidence="1">
    <location>
        <begin position="103"/>
        <end position="141"/>
    </location>
</feature>
<keyword evidence="2" id="KW-0812">Transmembrane</keyword>
<comment type="caution">
    <text evidence="3">The sequence shown here is derived from an EMBL/GenBank/DDBJ whole genome shotgun (WGS) entry which is preliminary data.</text>
</comment>
<accession>A0A5C4SL82</accession>
<feature type="compositionally biased region" description="Basic and acidic residues" evidence="1">
    <location>
        <begin position="125"/>
        <end position="135"/>
    </location>
</feature>
<dbReference type="RefSeq" id="WP_139696743.1">
    <property type="nucleotide sequence ID" value="NZ_CP074074.1"/>
</dbReference>
<keyword evidence="2" id="KW-1133">Transmembrane helix</keyword>
<reference evidence="3 4" key="1">
    <citation type="submission" date="2019-05" db="EMBL/GenBank/DDBJ databases">
        <title>Tamlana fucoidanivorans sp. nov., isolated from the surface of algae collected from Fujian province in China.</title>
        <authorList>
            <person name="Li J."/>
        </authorList>
    </citation>
    <scope>NUCLEOTIDE SEQUENCE [LARGE SCALE GENOMIC DNA]</scope>
    <source>
        <strain evidence="3 4">CW2-9</strain>
    </source>
</reference>